<dbReference type="GO" id="GO:0005615">
    <property type="term" value="C:extracellular space"/>
    <property type="evidence" value="ECO:0007669"/>
    <property type="project" value="TreeGrafter"/>
</dbReference>
<organism evidence="9 10">
    <name type="scientific">Trichonephila inaurata madagascariensis</name>
    <dbReference type="NCBI Taxonomy" id="2747483"/>
    <lineage>
        <taxon>Eukaryota</taxon>
        <taxon>Metazoa</taxon>
        <taxon>Ecdysozoa</taxon>
        <taxon>Arthropoda</taxon>
        <taxon>Chelicerata</taxon>
        <taxon>Arachnida</taxon>
        <taxon>Araneae</taxon>
        <taxon>Araneomorphae</taxon>
        <taxon>Entelegynae</taxon>
        <taxon>Araneoidea</taxon>
        <taxon>Nephilidae</taxon>
        <taxon>Trichonephila</taxon>
        <taxon>Trichonephila inaurata</taxon>
    </lineage>
</organism>
<evidence type="ECO:0000313" key="9">
    <source>
        <dbReference type="EMBL" id="GFY44184.1"/>
    </source>
</evidence>
<dbReference type="InterPro" id="IPR051588">
    <property type="entry name" value="Cobalamin_Transport"/>
</dbReference>
<evidence type="ECO:0000313" key="10">
    <source>
        <dbReference type="Proteomes" id="UP000886998"/>
    </source>
</evidence>
<feature type="signal peptide" evidence="8">
    <location>
        <begin position="1"/>
        <end position="23"/>
    </location>
</feature>
<evidence type="ECO:0000256" key="8">
    <source>
        <dbReference type="SAM" id="SignalP"/>
    </source>
</evidence>
<accession>A0A8X6WZI6</accession>
<dbReference type="SUPFAM" id="SSF49854">
    <property type="entry name" value="Spermadhesin, CUB domain"/>
    <property type="match status" value="1"/>
</dbReference>
<proteinExistence type="predicted"/>
<feature type="binding site" evidence="5">
    <location>
        <begin position="518"/>
        <end position="519"/>
    </location>
    <ligand>
        <name>cyanocob(III)alamin</name>
        <dbReference type="ChEBI" id="CHEBI:17439"/>
    </ligand>
</feature>
<dbReference type="AlphaFoldDB" id="A0A8X6WZI6"/>
<sequence>MGSLKLLIATTLIWGCLLSATLCQDCEIQKDLSGTIRDSAYGRRKYEKCWTIVVPRDSFIVLTLTSFNSNAVRENYVEITVPVTKEKYRFLSNDKNRNPVTAFSNITVTYYNSVDHNLFSSKFNLEYNIKNIECTHEDSFQCDNNFCIPQSKVCDGINDCKNGSDEVGCEAGILAIKGVSEAREKAINWLKQNRNISWNWRHDMSRAVVSLYLASDVNFNGTSLEEELMAKKIELKTALDLSRSSLSNSELGMLINALLVTCHNPRRFYGNNLVKRLKTQVEETLNSTHPQAYLALCNANETWPENADSDLNDILSSDSEYPFINDLQAMAIMAVSCKVNQSSYSDTTSRKLTNLTLYHDTVEHFKEIQLEDGSFGNVYTTALIVQALLSSGQEKDTDWNLNAAVKYLMNHMNSSSMDFLSTYLTLPILNAKSLMDISKVDCSENPREHDDLISEVIDYLGPKIRVQYSLYVGDGKDFIHSISLKVPENYTAFEVMELAESFDPKFKFYWKTMYGKKYVYQVAKVLNDPEVGKFWLLYISAINDTESCVHLIKSKEV</sequence>
<dbReference type="GO" id="GO:0031419">
    <property type="term" value="F:cobalamin binding"/>
    <property type="evidence" value="ECO:0007669"/>
    <property type="project" value="InterPro"/>
</dbReference>
<dbReference type="PANTHER" id="PTHR10559:SF18">
    <property type="entry name" value="TRANSCOBALAMIN II"/>
    <property type="match status" value="1"/>
</dbReference>
<dbReference type="InterPro" id="IPR036055">
    <property type="entry name" value="LDL_receptor-like_sf"/>
</dbReference>
<dbReference type="InterPro" id="IPR023415">
    <property type="entry name" value="LDLR_class-A_CS"/>
</dbReference>
<evidence type="ECO:0000256" key="7">
    <source>
        <dbReference type="PROSITE-ProRule" id="PRU00124"/>
    </source>
</evidence>
<name>A0A8X6WZI6_9ARAC</name>
<keyword evidence="5" id="KW-0170">Cobalt</keyword>
<keyword evidence="4 6" id="KW-1015">Disulfide bond</keyword>
<keyword evidence="10" id="KW-1185">Reference proteome</keyword>
<keyword evidence="2" id="KW-0964">Secreted</keyword>
<evidence type="ECO:0000256" key="6">
    <source>
        <dbReference type="PIRSR" id="PIRSR602157-2"/>
    </source>
</evidence>
<dbReference type="SUPFAM" id="SSF48239">
    <property type="entry name" value="Terpenoid cyclases/Protein prenyltransferases"/>
    <property type="match status" value="1"/>
</dbReference>
<keyword evidence="3 8" id="KW-0732">Signal</keyword>
<dbReference type="EMBL" id="BMAV01004097">
    <property type="protein sequence ID" value="GFY44184.1"/>
    <property type="molecule type" value="Genomic_DNA"/>
</dbReference>
<dbReference type="OrthoDB" id="6431797at2759"/>
<dbReference type="PROSITE" id="PS50068">
    <property type="entry name" value="LDLRA_2"/>
    <property type="match status" value="1"/>
</dbReference>
<dbReference type="Proteomes" id="UP000886998">
    <property type="component" value="Unassembled WGS sequence"/>
</dbReference>
<dbReference type="PROSITE" id="PS01209">
    <property type="entry name" value="LDLRA_1"/>
    <property type="match status" value="1"/>
</dbReference>
<reference evidence="9" key="1">
    <citation type="submission" date="2020-08" db="EMBL/GenBank/DDBJ databases">
        <title>Multicomponent nature underlies the extraordinary mechanical properties of spider dragline silk.</title>
        <authorList>
            <person name="Kono N."/>
            <person name="Nakamura H."/>
            <person name="Mori M."/>
            <person name="Yoshida Y."/>
            <person name="Ohtoshi R."/>
            <person name="Malay A.D."/>
            <person name="Moran D.A.P."/>
            <person name="Tomita M."/>
            <person name="Numata K."/>
            <person name="Arakawa K."/>
        </authorList>
    </citation>
    <scope>NUCLEOTIDE SEQUENCE</scope>
</reference>
<comment type="subcellular location">
    <subcellularLocation>
        <location evidence="1">Secreted</location>
    </subcellularLocation>
</comment>
<feature type="binding site" evidence="5">
    <location>
        <position position="326"/>
    </location>
    <ligand>
        <name>cyanocob(III)alamin</name>
        <dbReference type="ChEBI" id="CHEBI:17439"/>
    </ligand>
</feature>
<dbReference type="Gene3D" id="1.50.10.20">
    <property type="match status" value="1"/>
</dbReference>
<dbReference type="SMART" id="SM00192">
    <property type="entry name" value="LDLa"/>
    <property type="match status" value="1"/>
</dbReference>
<comment type="caution">
    <text evidence="9">The sequence shown here is derived from an EMBL/GenBank/DDBJ whole genome shotgun (WGS) entry which is preliminary data.</text>
</comment>
<dbReference type="InterPro" id="IPR002172">
    <property type="entry name" value="LDrepeatLR_classA_rpt"/>
</dbReference>
<dbReference type="InterPro" id="IPR035914">
    <property type="entry name" value="Sperma_CUB_dom_sf"/>
</dbReference>
<protein>
    <submittedName>
        <fullName evidence="9">Uncharacterized protein CG3556</fullName>
    </submittedName>
</protein>
<dbReference type="InterPro" id="IPR008930">
    <property type="entry name" value="Terpenoid_cyclase/PrenylTrfase"/>
</dbReference>
<feature type="chain" id="PRO_5036459498" evidence="8">
    <location>
        <begin position="24"/>
        <end position="557"/>
    </location>
</feature>
<feature type="disulfide bond" evidence="6">
    <location>
        <begin position="297"/>
        <end position="337"/>
    </location>
</feature>
<dbReference type="GO" id="GO:0015889">
    <property type="term" value="P:cobalamin transport"/>
    <property type="evidence" value="ECO:0007669"/>
    <property type="project" value="InterPro"/>
</dbReference>
<dbReference type="CDD" id="cd00112">
    <property type="entry name" value="LDLa"/>
    <property type="match status" value="1"/>
</dbReference>
<dbReference type="Pfam" id="PF01122">
    <property type="entry name" value="Cobalamin_bind"/>
    <property type="match status" value="1"/>
</dbReference>
<feature type="disulfide bond" evidence="7">
    <location>
        <begin position="154"/>
        <end position="169"/>
    </location>
</feature>
<feature type="binding site" evidence="5">
    <location>
        <position position="377"/>
    </location>
    <ligand>
        <name>cyanocob(III)alamin</name>
        <dbReference type="ChEBI" id="CHEBI:17439"/>
    </ligand>
</feature>
<evidence type="ECO:0000256" key="3">
    <source>
        <dbReference type="ARBA" id="ARBA00022729"/>
    </source>
</evidence>
<feature type="disulfide bond" evidence="7">
    <location>
        <begin position="142"/>
        <end position="160"/>
    </location>
</feature>
<dbReference type="Gene3D" id="4.10.400.10">
    <property type="entry name" value="Low-density Lipoprotein Receptor"/>
    <property type="match status" value="1"/>
</dbReference>
<comment type="caution">
    <text evidence="7">Lacks conserved residue(s) required for the propagation of feature annotation.</text>
</comment>
<evidence type="ECO:0000256" key="2">
    <source>
        <dbReference type="ARBA" id="ARBA00022525"/>
    </source>
</evidence>
<dbReference type="InterPro" id="IPR002157">
    <property type="entry name" value="Cbl-bd_prot"/>
</dbReference>
<dbReference type="PANTHER" id="PTHR10559">
    <property type="entry name" value="TRANSCOBALAMIN-1/GASTRIC INTRINSIC FACTOR"/>
    <property type="match status" value="1"/>
</dbReference>
<evidence type="ECO:0000256" key="5">
    <source>
        <dbReference type="PIRSR" id="PIRSR602157-1"/>
    </source>
</evidence>
<dbReference type="Gene3D" id="2.170.130.30">
    <property type="match status" value="1"/>
</dbReference>
<gene>
    <name evidence="9" type="primary">CG3556_5</name>
    <name evidence="9" type="ORF">TNIN_57241</name>
</gene>
<evidence type="ECO:0000256" key="4">
    <source>
        <dbReference type="ARBA" id="ARBA00023157"/>
    </source>
</evidence>
<evidence type="ECO:0000256" key="1">
    <source>
        <dbReference type="ARBA" id="ARBA00004613"/>
    </source>
</evidence>
<dbReference type="Pfam" id="PF00057">
    <property type="entry name" value="Ldl_recept_a"/>
    <property type="match status" value="1"/>
</dbReference>
<dbReference type="SUPFAM" id="SSF57424">
    <property type="entry name" value="LDL receptor-like module"/>
    <property type="match status" value="1"/>
</dbReference>